<dbReference type="AlphaFoldDB" id="A0A5J4KWA1"/>
<sequence>MKKLLVYAVMVFVFVASCGKGEVKKVSEDSKIATEAFALAEKIRDAYVKRDISGIESNTTRDGFRTISSTLKTFDSVVLTFTPAWVEIEGNVVHLNISWKGTWQKSGKITEERGMAVFVLKGRPLKVDNILRANPFRYPTE</sequence>
<gene>
    <name evidence="1" type="ORF">A45J_1248</name>
</gene>
<accession>A0A5J4KWA1</accession>
<comment type="caution">
    <text evidence="1">The sequence shown here is derived from an EMBL/GenBank/DDBJ whole genome shotgun (WGS) entry which is preliminary data.</text>
</comment>
<proteinExistence type="predicted"/>
<dbReference type="EMBL" id="BLAB01000001">
    <property type="protein sequence ID" value="GER93504.1"/>
    <property type="molecule type" value="Genomic_DNA"/>
</dbReference>
<protein>
    <recommendedName>
        <fullName evidence="2">Nuclear transport factor 2 family protein</fullName>
    </recommendedName>
</protein>
<dbReference type="PROSITE" id="PS51257">
    <property type="entry name" value="PROKAR_LIPOPROTEIN"/>
    <property type="match status" value="1"/>
</dbReference>
<evidence type="ECO:0008006" key="2">
    <source>
        <dbReference type="Google" id="ProtNLM"/>
    </source>
</evidence>
<name>A0A5J4KWA1_9ZZZZ</name>
<evidence type="ECO:0000313" key="1">
    <source>
        <dbReference type="EMBL" id="GER93504.1"/>
    </source>
</evidence>
<organism evidence="1">
    <name type="scientific">hot springs metagenome</name>
    <dbReference type="NCBI Taxonomy" id="433727"/>
    <lineage>
        <taxon>unclassified sequences</taxon>
        <taxon>metagenomes</taxon>
        <taxon>ecological metagenomes</taxon>
    </lineage>
</organism>
<reference evidence="1" key="1">
    <citation type="submission" date="2019-10" db="EMBL/GenBank/DDBJ databases">
        <title>Metagenomic sequencing of thiosulfate-disproportionating enrichment culture.</title>
        <authorList>
            <person name="Umezawa K."/>
            <person name="Kojima H."/>
            <person name="Fukui M."/>
        </authorList>
    </citation>
    <scope>NUCLEOTIDE SEQUENCE</scope>
    <source>
        <strain evidence="1">45J</strain>
    </source>
</reference>